<evidence type="ECO:0000259" key="3">
    <source>
        <dbReference type="Pfam" id="PF00685"/>
    </source>
</evidence>
<evidence type="ECO:0000313" key="5">
    <source>
        <dbReference type="Proteomes" id="UP000015380"/>
    </source>
</evidence>
<dbReference type="HOGENOM" id="CLU_017703_1_1_6"/>
<reference evidence="5" key="2">
    <citation type="journal article" date="2016" name="Environ. Microbiol. Rep.">
        <title>Analysis of defence systems and a conjugative IncP-1 plasmid in the marine polyaromatic hydrocarbons-degrading bacterium Cycloclasticus sp. 78-ME.</title>
        <authorList>
            <person name="Yakimov M.M."/>
            <person name="Crisafi F."/>
            <person name="Messina E."/>
            <person name="Smedile F."/>
            <person name="Lopatina A."/>
            <person name="Denaro R."/>
            <person name="Pieper D.H."/>
            <person name="Golyshin P.N."/>
            <person name="Giuliano L."/>
        </authorList>
    </citation>
    <scope>NUCLEOTIDE SEQUENCE [LARGE SCALE GENOMIC DNA]</scope>
    <source>
        <strain evidence="5">78-ME</strain>
    </source>
</reference>
<accession>S5TFY2</accession>
<organism evidence="4 5">
    <name type="scientific">Cycloclasticus zancles 78-ME</name>
    <dbReference type="NCBI Taxonomy" id="1198232"/>
    <lineage>
        <taxon>Bacteria</taxon>
        <taxon>Pseudomonadati</taxon>
        <taxon>Pseudomonadota</taxon>
        <taxon>Gammaproteobacteria</taxon>
        <taxon>Thiotrichales</taxon>
        <taxon>Piscirickettsiaceae</taxon>
        <taxon>Cycloclasticus</taxon>
    </lineage>
</organism>
<protein>
    <submittedName>
        <fullName evidence="4">Sulfotransferase</fullName>
    </submittedName>
</protein>
<evidence type="ECO:0000256" key="1">
    <source>
        <dbReference type="ARBA" id="ARBA00022679"/>
    </source>
</evidence>
<name>S5TFY2_9GAMM</name>
<evidence type="ECO:0000256" key="2">
    <source>
        <dbReference type="ARBA" id="ARBA00023180"/>
    </source>
</evidence>
<dbReference type="Gene3D" id="3.40.50.300">
    <property type="entry name" value="P-loop containing nucleotide triphosphate hydrolases"/>
    <property type="match status" value="1"/>
</dbReference>
<sequence length="282" mass="32893">MTKPDFIIIGAMKSATSTLHSQLALQQGIFMMTPKEPNYFSDNSEYGRGEDWYSSLFTDAKPHDICGESSTHYTKLPDYPLTIERMAKCVESPKLIYVMRHPIDRLVSHYIHLWSQNIIKCDINQAIEKYDELTEYSCYAKQLAPYFKQFGNANVLPIFTEAIRCYPQKQLEKVANFIGYENEVLWHTEEVSQNVSKNRIREFPGYNFLINSKLMTQLRRSLVPENLRNKVKSKLSMQKRPEIDNAHLEDLTILFDKDMAELTDWLGVQLTCSTYRESVINY</sequence>
<dbReference type="PANTHER" id="PTHR10605">
    <property type="entry name" value="HEPARAN SULFATE SULFOTRANSFERASE"/>
    <property type="match status" value="1"/>
</dbReference>
<dbReference type="PATRIC" id="fig|1198232.3.peg.1413"/>
<dbReference type="Pfam" id="PF00685">
    <property type="entry name" value="Sulfotransfer_1"/>
    <property type="match status" value="1"/>
</dbReference>
<dbReference type="eggNOG" id="COG4424">
    <property type="taxonomic scope" value="Bacteria"/>
</dbReference>
<evidence type="ECO:0000313" key="4">
    <source>
        <dbReference type="EMBL" id="AGS39752.1"/>
    </source>
</evidence>
<dbReference type="EMBL" id="CP005996">
    <property type="protein sequence ID" value="AGS39752.1"/>
    <property type="molecule type" value="Genomic_DNA"/>
</dbReference>
<proteinExistence type="predicted"/>
<keyword evidence="2" id="KW-0325">Glycoprotein</keyword>
<dbReference type="InterPro" id="IPR037359">
    <property type="entry name" value="NST/OST"/>
</dbReference>
<reference evidence="4 5" key="1">
    <citation type="submission" date="2013-05" db="EMBL/GenBank/DDBJ databases">
        <title>Between feast and famine: a lifestyle of most important marine PAH-degrading bacterium Cycloclasticus sp. 7ME.</title>
        <authorList>
            <person name="Yakimov M.M."/>
            <person name="Messina E."/>
            <person name="Genovese M."/>
            <person name="Denaro R."/>
            <person name="Crisafi F."/>
            <person name="Russo D."/>
            <person name="Cappello S."/>
            <person name="Santisi S."/>
            <person name="Smedile F."/>
            <person name="Golyshina O.V."/>
            <person name="Tran H."/>
            <person name="Pieper D.H."/>
            <person name="Golyshin P.N."/>
            <person name="Giuliano L."/>
        </authorList>
    </citation>
    <scope>NUCLEOTIDE SEQUENCE [LARGE SCALE GENOMIC DNA]</scope>
    <source>
        <strain evidence="4 5">78-ME</strain>
    </source>
</reference>
<dbReference type="RefSeq" id="WP_020932590.1">
    <property type="nucleotide sequence ID" value="NC_021917.1"/>
</dbReference>
<dbReference type="PANTHER" id="PTHR10605:SF56">
    <property type="entry name" value="BIFUNCTIONAL HEPARAN SULFATE N-DEACETYLASE_N-SULFOTRANSFERASE"/>
    <property type="match status" value="1"/>
</dbReference>
<dbReference type="GO" id="GO:0008146">
    <property type="term" value="F:sulfotransferase activity"/>
    <property type="evidence" value="ECO:0007669"/>
    <property type="project" value="InterPro"/>
</dbReference>
<keyword evidence="1 4" id="KW-0808">Transferase</keyword>
<feature type="domain" description="Sulfotransferase" evidence="3">
    <location>
        <begin position="4"/>
        <end position="262"/>
    </location>
</feature>
<dbReference type="InterPro" id="IPR000863">
    <property type="entry name" value="Sulfotransferase_dom"/>
</dbReference>
<dbReference type="Proteomes" id="UP000015380">
    <property type="component" value="Chromosome"/>
</dbReference>
<dbReference type="KEGG" id="cza:CYCME_1424"/>
<dbReference type="AlphaFoldDB" id="S5TFY2"/>
<dbReference type="InterPro" id="IPR027417">
    <property type="entry name" value="P-loop_NTPase"/>
</dbReference>
<dbReference type="SUPFAM" id="SSF52540">
    <property type="entry name" value="P-loop containing nucleoside triphosphate hydrolases"/>
    <property type="match status" value="1"/>
</dbReference>
<gene>
    <name evidence="4" type="ORF">CYCME_1424</name>
</gene>
<keyword evidence="5" id="KW-1185">Reference proteome</keyword>